<proteinExistence type="predicted"/>
<dbReference type="RefSeq" id="WP_133157134.1">
    <property type="nucleotide sequence ID" value="NZ_CP037867.1"/>
</dbReference>
<sequence>MNHVKPVSRQDAWNFIVARYRDLTPDELKHLHGQQDAHGLDIVLHLFQAYSALRLGRSLTPDEVASAGSQIAGWRSEVILPLRRLHRALKDPPGFAPVPPESAQALRTLIARAELEAEQAELYALCDWLSSMAAPQIHGADQPHR</sequence>
<organism evidence="1 2">
    <name type="scientific">Hydrogenophaga pseudoflava</name>
    <name type="common">Pseudomonas carboxydoflava</name>
    <dbReference type="NCBI Taxonomy" id="47421"/>
    <lineage>
        <taxon>Bacteria</taxon>
        <taxon>Pseudomonadati</taxon>
        <taxon>Pseudomonadota</taxon>
        <taxon>Betaproteobacteria</taxon>
        <taxon>Burkholderiales</taxon>
        <taxon>Comamonadaceae</taxon>
        <taxon>Hydrogenophaga</taxon>
    </lineage>
</organism>
<dbReference type="KEGG" id="hpse:HPF_15755"/>
<dbReference type="Proteomes" id="UP000293912">
    <property type="component" value="Chromosome"/>
</dbReference>
<protein>
    <recommendedName>
        <fullName evidence="3">TIGR02444 family protein</fullName>
    </recommendedName>
</protein>
<evidence type="ECO:0000313" key="1">
    <source>
        <dbReference type="EMBL" id="QBM29147.1"/>
    </source>
</evidence>
<evidence type="ECO:0008006" key="3">
    <source>
        <dbReference type="Google" id="ProtNLM"/>
    </source>
</evidence>
<dbReference type="AlphaFoldDB" id="A0A4P6WZA9"/>
<accession>A0A4P6WZA9</accession>
<dbReference type="Pfam" id="PF09523">
    <property type="entry name" value="DUF2390"/>
    <property type="match status" value="1"/>
</dbReference>
<name>A0A4P6WZA9_HYDPS</name>
<dbReference type="InterPro" id="IPR012659">
    <property type="entry name" value="CHP02444"/>
</dbReference>
<dbReference type="EMBL" id="CP037867">
    <property type="protein sequence ID" value="QBM29147.1"/>
    <property type="molecule type" value="Genomic_DNA"/>
</dbReference>
<keyword evidence="2" id="KW-1185">Reference proteome</keyword>
<gene>
    <name evidence="1" type="ORF">HPF_15755</name>
</gene>
<evidence type="ECO:0000313" key="2">
    <source>
        <dbReference type="Proteomes" id="UP000293912"/>
    </source>
</evidence>
<reference evidence="1 2" key="1">
    <citation type="submission" date="2019-03" db="EMBL/GenBank/DDBJ databases">
        <authorList>
            <person name="Sebastian G."/>
            <person name="Baumann P."/>
            <person name="Ruckert C."/>
            <person name="Kalinowski J."/>
            <person name="Nebel B."/>
            <person name="Takors R."/>
            <person name="Blombach B."/>
        </authorList>
    </citation>
    <scope>NUCLEOTIDE SEQUENCE [LARGE SCALE GENOMIC DNA]</scope>
    <source>
        <strain evidence="1 2">DSM 1084</strain>
    </source>
</reference>